<proteinExistence type="inferred from homology"/>
<dbReference type="PANTHER" id="PTHR21089:SF1">
    <property type="entry name" value="BIFUNCTIONAL 3-DEHYDROQUINATE DEHYDRATASE_SHIKIMATE DEHYDROGENASE, CHLOROPLASTIC"/>
    <property type="match status" value="1"/>
</dbReference>
<dbReference type="GO" id="GO:0050661">
    <property type="term" value="F:NADP binding"/>
    <property type="evidence" value="ECO:0007669"/>
    <property type="project" value="InterPro"/>
</dbReference>
<keyword evidence="4 8" id="KW-0521">NADP</keyword>
<keyword evidence="13" id="KW-1185">Reference proteome</keyword>
<dbReference type="Gene3D" id="3.40.50.720">
    <property type="entry name" value="NAD(P)-binding Rossmann-like Domain"/>
    <property type="match status" value="1"/>
</dbReference>
<dbReference type="InterPro" id="IPR011342">
    <property type="entry name" value="Shikimate_DH"/>
</dbReference>
<evidence type="ECO:0000256" key="1">
    <source>
        <dbReference type="ARBA" id="ARBA00004871"/>
    </source>
</evidence>
<evidence type="ECO:0000256" key="4">
    <source>
        <dbReference type="ARBA" id="ARBA00022857"/>
    </source>
</evidence>
<evidence type="ECO:0000313" key="12">
    <source>
        <dbReference type="EMBL" id="SDD46315.1"/>
    </source>
</evidence>
<dbReference type="Proteomes" id="UP000199344">
    <property type="component" value="Unassembled WGS sequence"/>
</dbReference>
<keyword evidence="6 8" id="KW-0057">Aromatic amino acid biosynthesis</keyword>
<dbReference type="RefSeq" id="WP_090520764.1">
    <property type="nucleotide sequence ID" value="NZ_FNAH01000001.1"/>
</dbReference>
<dbReference type="InterPro" id="IPR006151">
    <property type="entry name" value="Shikm_DH/Glu-tRNA_Rdtase"/>
</dbReference>
<feature type="binding site" evidence="8">
    <location>
        <position position="261"/>
    </location>
    <ligand>
        <name>shikimate</name>
        <dbReference type="ChEBI" id="CHEBI:36208"/>
    </ligand>
</feature>
<feature type="active site" description="Proton acceptor" evidence="8">
    <location>
        <position position="79"/>
    </location>
</feature>
<feature type="binding site" evidence="8">
    <location>
        <position position="233"/>
    </location>
    <ligand>
        <name>shikimate</name>
        <dbReference type="ChEBI" id="CHEBI:36208"/>
    </ligand>
</feature>
<evidence type="ECO:0000256" key="6">
    <source>
        <dbReference type="ARBA" id="ARBA00023141"/>
    </source>
</evidence>
<dbReference type="PANTHER" id="PTHR21089">
    <property type="entry name" value="SHIKIMATE DEHYDROGENASE"/>
    <property type="match status" value="1"/>
</dbReference>
<evidence type="ECO:0000256" key="5">
    <source>
        <dbReference type="ARBA" id="ARBA00023002"/>
    </source>
</evidence>
<dbReference type="NCBIfam" id="NF001312">
    <property type="entry name" value="PRK00258.1-4"/>
    <property type="match status" value="1"/>
</dbReference>
<reference evidence="12 13" key="1">
    <citation type="submission" date="2016-10" db="EMBL/GenBank/DDBJ databases">
        <authorList>
            <person name="de Groot N.N."/>
        </authorList>
    </citation>
    <scope>NUCLEOTIDE SEQUENCE [LARGE SCALE GENOMIC DNA]</scope>
    <source>
        <strain evidence="12 13">DSM 22220</strain>
    </source>
</reference>
<dbReference type="STRING" id="591205.SAMN05421538_101660"/>
<evidence type="ECO:0000256" key="7">
    <source>
        <dbReference type="ARBA" id="ARBA00049442"/>
    </source>
</evidence>
<feature type="binding site" evidence="8">
    <location>
        <begin position="166"/>
        <end position="171"/>
    </location>
    <ligand>
        <name>NADP(+)</name>
        <dbReference type="ChEBI" id="CHEBI:58349"/>
    </ligand>
</feature>
<keyword evidence="3 8" id="KW-0028">Amino-acid biosynthesis</keyword>
<dbReference type="InterPro" id="IPR013708">
    <property type="entry name" value="Shikimate_DH-bd_N"/>
</dbReference>
<dbReference type="Pfam" id="PF08501">
    <property type="entry name" value="Shikimate_dh_N"/>
    <property type="match status" value="1"/>
</dbReference>
<dbReference type="Pfam" id="PF01488">
    <property type="entry name" value="Shikimate_DH"/>
    <property type="match status" value="1"/>
</dbReference>
<dbReference type="InterPro" id="IPR022893">
    <property type="entry name" value="Shikimate_DH_fam"/>
</dbReference>
<comment type="similarity">
    <text evidence="8">Belongs to the shikimate dehydrogenase family.</text>
</comment>
<feature type="binding site" evidence="8">
    <location>
        <position position="100"/>
    </location>
    <ligand>
        <name>shikimate</name>
        <dbReference type="ChEBI" id="CHEBI:36208"/>
    </ligand>
</feature>
<feature type="binding site" evidence="8">
    <location>
        <position position="91"/>
    </location>
    <ligand>
        <name>NADP(+)</name>
        <dbReference type="ChEBI" id="CHEBI:58349"/>
    </ligand>
</feature>
<evidence type="ECO:0000256" key="2">
    <source>
        <dbReference type="ARBA" id="ARBA00012962"/>
    </source>
</evidence>
<sequence>MSDEQQNSGPPPSQIPLSAVIGWPIAHSRSPALHGHWLARYGLPGAYVPVPVRPDDLARVLKVMPKMGFVGANVTIPHKEAVLKIADIVTDRASLIGAANTLIFREDGQIHADNTDGYGFITNLTQNAPDWQPAAGAAAVIGAGGAARSVVASLLESGVPELRIANRTRIRAEQIKADFGAKVVIYDWAQAGNMLEGATTVVNATSMGMLGHQPLKLPLDALRPGAVVTDLVYTPLMTEFLTEALRRGCKVVDGLGMLLHQAAPGFERWFGHRPEVDAELRQAVL</sequence>
<comment type="subunit">
    <text evidence="8">Homodimer.</text>
</comment>
<dbReference type="NCBIfam" id="TIGR00507">
    <property type="entry name" value="aroE"/>
    <property type="match status" value="1"/>
</dbReference>
<dbReference type="GO" id="GO:0004764">
    <property type="term" value="F:shikimate 3-dehydrogenase (NADP+) activity"/>
    <property type="evidence" value="ECO:0007669"/>
    <property type="project" value="UniProtKB-UniRule"/>
</dbReference>
<evidence type="ECO:0000256" key="8">
    <source>
        <dbReference type="HAMAP-Rule" id="MF_00222"/>
    </source>
</evidence>
<name>A0A1G6V0C3_9RHOB</name>
<feature type="domain" description="Quinate/shikimate 5-dehydrogenase/glutamyl-tRNA reductase" evidence="9">
    <location>
        <begin position="138"/>
        <end position="206"/>
    </location>
</feature>
<accession>A0A1G6V0C3</accession>
<organism evidence="12 13">
    <name type="scientific">Paracoccus isoporae</name>
    <dbReference type="NCBI Taxonomy" id="591205"/>
    <lineage>
        <taxon>Bacteria</taxon>
        <taxon>Pseudomonadati</taxon>
        <taxon>Pseudomonadota</taxon>
        <taxon>Alphaproteobacteria</taxon>
        <taxon>Rhodobacterales</taxon>
        <taxon>Paracoccaceae</taxon>
        <taxon>Paracoccus</taxon>
    </lineage>
</organism>
<dbReference type="SUPFAM" id="SSF51735">
    <property type="entry name" value="NAD(P)-binding Rossmann-fold domains"/>
    <property type="match status" value="1"/>
</dbReference>
<feature type="binding site" evidence="8">
    <location>
        <position position="116"/>
    </location>
    <ligand>
        <name>shikimate</name>
        <dbReference type="ChEBI" id="CHEBI:36208"/>
    </ligand>
</feature>
<dbReference type="UniPathway" id="UPA00053">
    <property type="reaction ID" value="UER00087"/>
</dbReference>
<comment type="pathway">
    <text evidence="1 8">Metabolic intermediate biosynthesis; chorismate biosynthesis; chorismate from D-erythrose 4-phosphate and phosphoenolpyruvate: step 4/7.</text>
</comment>
<evidence type="ECO:0000259" key="9">
    <source>
        <dbReference type="Pfam" id="PF01488"/>
    </source>
</evidence>
<dbReference type="Pfam" id="PF18317">
    <property type="entry name" value="SDH_C"/>
    <property type="match status" value="1"/>
</dbReference>
<feature type="binding site" evidence="8">
    <location>
        <begin position="28"/>
        <end position="30"/>
    </location>
    <ligand>
        <name>shikimate</name>
        <dbReference type="ChEBI" id="CHEBI:36208"/>
    </ligand>
</feature>
<feature type="domain" description="SDH C-terminal" evidence="11">
    <location>
        <begin position="254"/>
        <end position="278"/>
    </location>
</feature>
<dbReference type="HAMAP" id="MF_00222">
    <property type="entry name" value="Shikimate_DH_AroE"/>
    <property type="match status" value="1"/>
</dbReference>
<evidence type="ECO:0000259" key="11">
    <source>
        <dbReference type="Pfam" id="PF18317"/>
    </source>
</evidence>
<dbReference type="EC" id="1.1.1.25" evidence="2 8"/>
<feature type="binding site" evidence="8">
    <location>
        <position position="254"/>
    </location>
    <ligand>
        <name>NADP(+)</name>
        <dbReference type="ChEBI" id="CHEBI:58349"/>
    </ligand>
</feature>
<feature type="domain" description="Shikimate dehydrogenase substrate binding N-terminal" evidence="10">
    <location>
        <begin position="20"/>
        <end position="102"/>
    </location>
</feature>
<dbReference type="InterPro" id="IPR041121">
    <property type="entry name" value="SDH_C"/>
</dbReference>
<dbReference type="OrthoDB" id="9792692at2"/>
<feature type="binding site" evidence="8">
    <location>
        <position position="75"/>
    </location>
    <ligand>
        <name>shikimate</name>
        <dbReference type="ChEBI" id="CHEBI:36208"/>
    </ligand>
</feature>
<evidence type="ECO:0000313" key="13">
    <source>
        <dbReference type="Proteomes" id="UP000199344"/>
    </source>
</evidence>
<dbReference type="AlphaFoldDB" id="A0A1G6V0C3"/>
<dbReference type="GO" id="GO:0005829">
    <property type="term" value="C:cytosol"/>
    <property type="evidence" value="ECO:0007669"/>
    <property type="project" value="TreeGrafter"/>
</dbReference>
<keyword evidence="5 8" id="KW-0560">Oxidoreductase</keyword>
<evidence type="ECO:0000256" key="3">
    <source>
        <dbReference type="ARBA" id="ARBA00022605"/>
    </source>
</evidence>
<dbReference type="Gene3D" id="3.40.50.10860">
    <property type="entry name" value="Leucine Dehydrogenase, chain A, domain 1"/>
    <property type="match status" value="1"/>
</dbReference>
<dbReference type="InterPro" id="IPR046346">
    <property type="entry name" value="Aminoacid_DH-like_N_sf"/>
</dbReference>
<protein>
    <recommendedName>
        <fullName evidence="2 8">Shikimate dehydrogenase (NADP(+))</fullName>
        <shortName evidence="8">SDH</shortName>
        <ecNumber evidence="2 8">1.1.1.25</ecNumber>
    </recommendedName>
</protein>
<dbReference type="EMBL" id="FNAH01000001">
    <property type="protein sequence ID" value="SDD46315.1"/>
    <property type="molecule type" value="Genomic_DNA"/>
</dbReference>
<comment type="function">
    <text evidence="8">Involved in the biosynthesis of the chorismate, which leads to the biosynthesis of aromatic amino acids. Catalyzes the reversible NADPH linked reduction of 3-dehydroshikimate (DHSA) to yield shikimate (SA).</text>
</comment>
<gene>
    <name evidence="8" type="primary">aroE</name>
    <name evidence="12" type="ORF">SAMN05421538_101660</name>
</gene>
<dbReference type="InterPro" id="IPR036291">
    <property type="entry name" value="NAD(P)-bd_dom_sf"/>
</dbReference>
<comment type="catalytic activity">
    <reaction evidence="7 8">
        <text>shikimate + NADP(+) = 3-dehydroshikimate + NADPH + H(+)</text>
        <dbReference type="Rhea" id="RHEA:17737"/>
        <dbReference type="ChEBI" id="CHEBI:15378"/>
        <dbReference type="ChEBI" id="CHEBI:16630"/>
        <dbReference type="ChEBI" id="CHEBI:36208"/>
        <dbReference type="ChEBI" id="CHEBI:57783"/>
        <dbReference type="ChEBI" id="CHEBI:58349"/>
        <dbReference type="EC" id="1.1.1.25"/>
    </reaction>
</comment>
<evidence type="ECO:0000259" key="10">
    <source>
        <dbReference type="Pfam" id="PF08501"/>
    </source>
</evidence>
<dbReference type="GO" id="GO:0019632">
    <property type="term" value="P:shikimate metabolic process"/>
    <property type="evidence" value="ECO:0007669"/>
    <property type="project" value="InterPro"/>
</dbReference>
<dbReference type="CDD" id="cd01065">
    <property type="entry name" value="NAD_bind_Shikimate_DH"/>
    <property type="match status" value="1"/>
</dbReference>
<feature type="binding site" evidence="8">
    <location>
        <begin position="142"/>
        <end position="146"/>
    </location>
    <ligand>
        <name>NADP(+)</name>
        <dbReference type="ChEBI" id="CHEBI:58349"/>
    </ligand>
</feature>
<dbReference type="GO" id="GO:0009073">
    <property type="term" value="P:aromatic amino acid family biosynthetic process"/>
    <property type="evidence" value="ECO:0007669"/>
    <property type="project" value="UniProtKB-KW"/>
</dbReference>
<dbReference type="GO" id="GO:0009423">
    <property type="term" value="P:chorismate biosynthetic process"/>
    <property type="evidence" value="ECO:0007669"/>
    <property type="project" value="UniProtKB-UniRule"/>
</dbReference>
<feature type="binding site" evidence="8">
    <location>
        <position position="231"/>
    </location>
    <ligand>
        <name>NADP(+)</name>
        <dbReference type="ChEBI" id="CHEBI:58349"/>
    </ligand>
</feature>
<dbReference type="SUPFAM" id="SSF53223">
    <property type="entry name" value="Aminoacid dehydrogenase-like, N-terminal domain"/>
    <property type="match status" value="1"/>
</dbReference>
<dbReference type="GO" id="GO:0008652">
    <property type="term" value="P:amino acid biosynthetic process"/>
    <property type="evidence" value="ECO:0007669"/>
    <property type="project" value="UniProtKB-KW"/>
</dbReference>